<name>A0A2T4IBE3_9RHOO</name>
<dbReference type="Proteomes" id="UP000241193">
    <property type="component" value="Unassembled WGS sequence"/>
</dbReference>
<evidence type="ECO:0000259" key="1">
    <source>
        <dbReference type="Pfam" id="PF05057"/>
    </source>
</evidence>
<dbReference type="Gene3D" id="3.40.50.1820">
    <property type="entry name" value="alpha/beta hydrolase"/>
    <property type="match status" value="1"/>
</dbReference>
<dbReference type="SUPFAM" id="SSF53474">
    <property type="entry name" value="alpha/beta-Hydrolases"/>
    <property type="match status" value="1"/>
</dbReference>
<proteinExistence type="predicted"/>
<dbReference type="RefSeq" id="WP_107494773.1">
    <property type="nucleotide sequence ID" value="NZ_PZKC01000019.1"/>
</dbReference>
<evidence type="ECO:0000313" key="3">
    <source>
        <dbReference type="Proteomes" id="UP000241193"/>
    </source>
</evidence>
<dbReference type="OrthoDB" id="275181at2"/>
<dbReference type="InterPro" id="IPR029058">
    <property type="entry name" value="AB_hydrolase_fold"/>
</dbReference>
<dbReference type="InterPro" id="IPR007751">
    <property type="entry name" value="DUF676_lipase-like"/>
</dbReference>
<dbReference type="AlphaFoldDB" id="A0A2T4IBE3"/>
<keyword evidence="3" id="KW-1185">Reference proteome</keyword>
<gene>
    <name evidence="2" type="ORF">C8261_16190</name>
</gene>
<evidence type="ECO:0000313" key="2">
    <source>
        <dbReference type="EMBL" id="PTD95104.1"/>
    </source>
</evidence>
<comment type="caution">
    <text evidence="2">The sequence shown here is derived from an EMBL/GenBank/DDBJ whole genome shotgun (WGS) entry which is preliminary data.</text>
</comment>
<accession>A0A2T4IBE3</accession>
<dbReference type="Pfam" id="PF05057">
    <property type="entry name" value="DUF676"/>
    <property type="match status" value="1"/>
</dbReference>
<feature type="domain" description="DUF676" evidence="1">
    <location>
        <begin position="112"/>
        <end position="215"/>
    </location>
</feature>
<organism evidence="2 3">
    <name type="scientific">Pseudothauera lacus</name>
    <dbReference type="NCBI Taxonomy" id="2136175"/>
    <lineage>
        <taxon>Bacteria</taxon>
        <taxon>Pseudomonadati</taxon>
        <taxon>Pseudomonadota</taxon>
        <taxon>Betaproteobacteria</taxon>
        <taxon>Rhodocyclales</taxon>
        <taxon>Zoogloeaceae</taxon>
        <taxon>Pseudothauera</taxon>
    </lineage>
</organism>
<dbReference type="EMBL" id="PZKC01000019">
    <property type="protein sequence ID" value="PTD95104.1"/>
    <property type="molecule type" value="Genomic_DNA"/>
</dbReference>
<sequence>MSTPLAPHYPIIYVRGYAMTPGEVAETVSTPYMGFNLGATKLRQAWDGRVLKHVFESPLIRLMKDYGYRDTFADGSESEARLPARSVVIYRYYETADADLGTGKALSIPEAAAGLKTLIHRVREQVCGDDAGLRAQFKVHLVAHSMGGLVVRAFLQNDHISNAADRALVDKVFTYATPHNGIEVAGMNIPAVLGLWDINNFNRSKMAEYLGLSGKPARVDSLDGKFDPQRFFCFVGTNHRDYDVALGISRRLAGEMSDGLVKIDNATVRGAPRAFAYRSHSGPYGVVNSEEGYQNLVRFLFGDVRVDGHLEVAALPLPPSVQKAKDQGRSIRASYYFEATVVPRGTFSFRLSERRRDTNSAILRSYDELLDTRRANIDAPRSPVLFSAFLDTAHITTGRTLVFALELAVSTTGYTIDRKLWPDQHLEGEYLFRDTLTLRLTRNPDGFRLRYLSSDENWSENTGTLAEATDGGYAIALSSKKGFKATLRLVVRTAG</sequence>
<reference evidence="2 3" key="2">
    <citation type="submission" date="2018-04" db="EMBL/GenBank/DDBJ databases">
        <title>Thauera lacus sp. nov., isolated from an saline lake in Inner Mongolia, China.</title>
        <authorList>
            <person name="Liang Q.-Y."/>
        </authorList>
    </citation>
    <scope>NUCLEOTIDE SEQUENCE [LARGE SCALE GENOMIC DNA]</scope>
    <source>
        <strain evidence="2 3">D20</strain>
    </source>
</reference>
<reference evidence="2 3" key="1">
    <citation type="submission" date="2018-03" db="EMBL/GenBank/DDBJ databases">
        <authorList>
            <person name="Keele B.F."/>
        </authorList>
    </citation>
    <scope>NUCLEOTIDE SEQUENCE [LARGE SCALE GENOMIC DNA]</scope>
    <source>
        <strain evidence="2 3">D20</strain>
    </source>
</reference>
<protein>
    <recommendedName>
        <fullName evidence="1">DUF676 domain-containing protein</fullName>
    </recommendedName>
</protein>